<evidence type="ECO:0000313" key="2">
    <source>
        <dbReference type="EMBL" id="CAF4646711.1"/>
    </source>
</evidence>
<dbReference type="EMBL" id="CAJOBH010107944">
    <property type="protein sequence ID" value="CAF4646711.1"/>
    <property type="molecule type" value="Genomic_DNA"/>
</dbReference>
<sequence length="145" mass="17367">MILTCLFIFLQMIHIINYFVTSTEVKDFVYLLTRILYLITTICILWLINYDRLKNIFSSGLLFIYWLLVFLATIPDLIDYSVKIYQQPLVPEFYVSFPSRILYSWVTPLILRGYRKPLTEKDCWELPMSERTVIVVDQVRNYMKG</sequence>
<keyword evidence="1" id="KW-0472">Membrane</keyword>
<feature type="transmembrane region" description="Helical" evidence="1">
    <location>
        <begin position="31"/>
        <end position="48"/>
    </location>
</feature>
<keyword evidence="1" id="KW-0812">Transmembrane</keyword>
<proteinExistence type="predicted"/>
<comment type="caution">
    <text evidence="2">The sequence shown here is derived from an EMBL/GenBank/DDBJ whole genome shotgun (WGS) entry which is preliminary data.</text>
</comment>
<gene>
    <name evidence="2" type="ORF">BYL167_LOCUS41997</name>
</gene>
<organism evidence="2 3">
    <name type="scientific">Rotaria magnacalcarata</name>
    <dbReference type="NCBI Taxonomy" id="392030"/>
    <lineage>
        <taxon>Eukaryota</taxon>
        <taxon>Metazoa</taxon>
        <taxon>Spiralia</taxon>
        <taxon>Gnathifera</taxon>
        <taxon>Rotifera</taxon>
        <taxon>Eurotatoria</taxon>
        <taxon>Bdelloidea</taxon>
        <taxon>Philodinida</taxon>
        <taxon>Philodinidae</taxon>
        <taxon>Rotaria</taxon>
    </lineage>
</organism>
<keyword evidence="1" id="KW-1133">Transmembrane helix</keyword>
<feature type="transmembrane region" description="Helical" evidence="1">
    <location>
        <begin position="55"/>
        <end position="73"/>
    </location>
</feature>
<reference evidence="2" key="1">
    <citation type="submission" date="2021-02" db="EMBL/GenBank/DDBJ databases">
        <authorList>
            <person name="Nowell W R."/>
        </authorList>
    </citation>
    <scope>NUCLEOTIDE SEQUENCE</scope>
</reference>
<protein>
    <submittedName>
        <fullName evidence="2">Uncharacterized protein</fullName>
    </submittedName>
</protein>
<evidence type="ECO:0000313" key="3">
    <source>
        <dbReference type="Proteomes" id="UP000681967"/>
    </source>
</evidence>
<dbReference type="Proteomes" id="UP000681967">
    <property type="component" value="Unassembled WGS sequence"/>
</dbReference>
<dbReference type="AlphaFoldDB" id="A0A8S2ZN03"/>
<accession>A0A8S2ZN03</accession>
<evidence type="ECO:0000256" key="1">
    <source>
        <dbReference type="SAM" id="Phobius"/>
    </source>
</evidence>
<name>A0A8S2ZN03_9BILA</name>